<feature type="compositionally biased region" description="Low complexity" evidence="9">
    <location>
        <begin position="770"/>
        <end position="784"/>
    </location>
</feature>
<dbReference type="PROSITE" id="PS50920">
    <property type="entry name" value="SOLCAR"/>
    <property type="match status" value="3"/>
</dbReference>
<dbReference type="PRINTS" id="PR00926">
    <property type="entry name" value="MITOCARRIER"/>
</dbReference>
<evidence type="ECO:0000256" key="10">
    <source>
        <dbReference type="SAM" id="Phobius"/>
    </source>
</evidence>
<protein>
    <submittedName>
        <fullName evidence="11">Uncharacterized protein</fullName>
    </submittedName>
</protein>
<feature type="transmembrane region" description="Helical" evidence="10">
    <location>
        <begin position="1124"/>
        <end position="1146"/>
    </location>
</feature>
<feature type="repeat" description="Solcar" evidence="8">
    <location>
        <begin position="221"/>
        <end position="306"/>
    </location>
</feature>
<comment type="subcellular location">
    <subcellularLocation>
        <location evidence="1">Membrane</location>
        <topology evidence="1">Multi-pass membrane protein</topology>
    </subcellularLocation>
</comment>
<feature type="compositionally biased region" description="Low complexity" evidence="9">
    <location>
        <begin position="791"/>
        <end position="812"/>
    </location>
</feature>
<evidence type="ECO:0000256" key="6">
    <source>
        <dbReference type="ARBA" id="ARBA00022989"/>
    </source>
</evidence>
<feature type="region of interest" description="Disordered" evidence="9">
    <location>
        <begin position="420"/>
        <end position="439"/>
    </location>
</feature>
<evidence type="ECO:0000256" key="8">
    <source>
        <dbReference type="PROSITE-ProRule" id="PRU00282"/>
    </source>
</evidence>
<dbReference type="AlphaFoldDB" id="A0AAW1R1E4"/>
<dbReference type="InterPro" id="IPR018108">
    <property type="entry name" value="MCP_transmembrane"/>
</dbReference>
<feature type="compositionally biased region" description="Basic and acidic residues" evidence="9">
    <location>
        <begin position="729"/>
        <end position="745"/>
    </location>
</feature>
<dbReference type="Pfam" id="PF00153">
    <property type="entry name" value="Mito_carr"/>
    <property type="match status" value="3"/>
</dbReference>
<evidence type="ECO:0000256" key="2">
    <source>
        <dbReference type="ARBA" id="ARBA00006375"/>
    </source>
</evidence>
<dbReference type="Proteomes" id="UP001438707">
    <property type="component" value="Unassembled WGS sequence"/>
</dbReference>
<dbReference type="Gene3D" id="1.50.40.10">
    <property type="entry name" value="Mitochondrial carrier domain"/>
    <property type="match status" value="1"/>
</dbReference>
<accession>A0AAW1R1E4</accession>
<evidence type="ECO:0000313" key="12">
    <source>
        <dbReference type="Proteomes" id="UP001438707"/>
    </source>
</evidence>
<keyword evidence="4 8" id="KW-0812">Transmembrane</keyword>
<reference evidence="11 12" key="1">
    <citation type="journal article" date="2024" name="Nat. Commun.">
        <title>Phylogenomics reveals the evolutionary origins of lichenization in chlorophyte algae.</title>
        <authorList>
            <person name="Puginier C."/>
            <person name="Libourel C."/>
            <person name="Otte J."/>
            <person name="Skaloud P."/>
            <person name="Haon M."/>
            <person name="Grisel S."/>
            <person name="Petersen M."/>
            <person name="Berrin J.G."/>
            <person name="Delaux P.M."/>
            <person name="Dal Grande F."/>
            <person name="Keller J."/>
        </authorList>
    </citation>
    <scope>NUCLEOTIDE SEQUENCE [LARGE SCALE GENOMIC DNA]</scope>
    <source>
        <strain evidence="11 12">SAG 2145</strain>
    </source>
</reference>
<dbReference type="InterPro" id="IPR023395">
    <property type="entry name" value="MCP_dom_sf"/>
</dbReference>
<feature type="repeat" description="Solcar" evidence="8">
    <location>
        <begin position="115"/>
        <end position="209"/>
    </location>
</feature>
<keyword evidence="6 10" id="KW-1133">Transmembrane helix</keyword>
<keyword evidence="5" id="KW-0677">Repeat</keyword>
<dbReference type="FunFam" id="1.50.40.10:FF:000075">
    <property type="entry name" value="Nicotinamide adenine dinucleotide transporter 2, mitochondrial"/>
    <property type="match status" value="1"/>
</dbReference>
<dbReference type="GO" id="GO:0016020">
    <property type="term" value="C:membrane"/>
    <property type="evidence" value="ECO:0007669"/>
    <property type="project" value="UniProtKB-SubCell"/>
</dbReference>
<dbReference type="PANTHER" id="PTHR45683">
    <property type="entry name" value="MITOCHONDRIAL NICOTINAMIDE ADENINE DINUCLEOTIDE TRANSPORTER 1-RELATED-RELATED"/>
    <property type="match status" value="1"/>
</dbReference>
<feature type="compositionally biased region" description="Low complexity" evidence="9">
    <location>
        <begin position="566"/>
        <end position="578"/>
    </location>
</feature>
<feature type="compositionally biased region" description="Low complexity" evidence="9">
    <location>
        <begin position="603"/>
        <end position="629"/>
    </location>
</feature>
<comment type="similarity">
    <text evidence="2">Belongs to the mitochondrial carrier (TC 2.A.29) family.</text>
</comment>
<dbReference type="GO" id="GO:0015215">
    <property type="term" value="F:nucleotide transmembrane transporter activity"/>
    <property type="evidence" value="ECO:0007669"/>
    <property type="project" value="UniProtKB-ARBA"/>
</dbReference>
<dbReference type="EMBL" id="JALJOS010000018">
    <property type="protein sequence ID" value="KAK9827527.1"/>
    <property type="molecule type" value="Genomic_DNA"/>
</dbReference>
<feature type="region of interest" description="Disordered" evidence="9">
    <location>
        <begin position="1219"/>
        <end position="1243"/>
    </location>
</feature>
<dbReference type="Gene3D" id="1.10.287.700">
    <property type="entry name" value="Helix hairpin bin"/>
    <property type="match status" value="1"/>
</dbReference>
<gene>
    <name evidence="11" type="ORF">WJX74_008341</name>
</gene>
<proteinExistence type="inferred from homology"/>
<dbReference type="InterPro" id="IPR044712">
    <property type="entry name" value="SLC25A32-like"/>
</dbReference>
<feature type="compositionally biased region" description="Basic and acidic residues" evidence="9">
    <location>
        <begin position="579"/>
        <end position="602"/>
    </location>
</feature>
<feature type="region of interest" description="Disordered" evidence="9">
    <location>
        <begin position="480"/>
        <end position="823"/>
    </location>
</feature>
<evidence type="ECO:0000313" key="11">
    <source>
        <dbReference type="EMBL" id="KAK9827527.1"/>
    </source>
</evidence>
<evidence type="ECO:0000256" key="4">
    <source>
        <dbReference type="ARBA" id="ARBA00022692"/>
    </source>
</evidence>
<feature type="repeat" description="Solcar" evidence="8">
    <location>
        <begin position="13"/>
        <end position="101"/>
    </location>
</feature>
<dbReference type="Gene3D" id="1.20.120.20">
    <property type="entry name" value="Apolipoprotein"/>
    <property type="match status" value="1"/>
</dbReference>
<keyword evidence="7 8" id="KW-0472">Membrane</keyword>
<organism evidence="11 12">
    <name type="scientific">Apatococcus lobatus</name>
    <dbReference type="NCBI Taxonomy" id="904363"/>
    <lineage>
        <taxon>Eukaryota</taxon>
        <taxon>Viridiplantae</taxon>
        <taxon>Chlorophyta</taxon>
        <taxon>core chlorophytes</taxon>
        <taxon>Trebouxiophyceae</taxon>
        <taxon>Chlorellales</taxon>
        <taxon>Chlorellaceae</taxon>
        <taxon>Apatococcus</taxon>
    </lineage>
</organism>
<feature type="compositionally biased region" description="Basic and acidic residues" evidence="9">
    <location>
        <begin position="518"/>
        <end position="540"/>
    </location>
</feature>
<keyword evidence="3" id="KW-0813">Transport</keyword>
<feature type="compositionally biased region" description="Polar residues" evidence="9">
    <location>
        <begin position="421"/>
        <end position="439"/>
    </location>
</feature>
<dbReference type="SUPFAM" id="SSF58113">
    <property type="entry name" value="Apolipoprotein A-I"/>
    <property type="match status" value="1"/>
</dbReference>
<evidence type="ECO:0000256" key="1">
    <source>
        <dbReference type="ARBA" id="ARBA00004141"/>
    </source>
</evidence>
<evidence type="ECO:0000256" key="9">
    <source>
        <dbReference type="SAM" id="MobiDB-lite"/>
    </source>
</evidence>
<name>A0AAW1R1E4_9CHLO</name>
<sequence>MTQAFHRPRRWDDPEVISVVAGGLAGALTAVFVCPLDVLKTRLQVQQRNTSVKYLGLAGGLTQIARMEGARGLYRGLSPTLVALLPNWAVYFSVYEQLKIALNNKALSMGYEKKPRATVHMLAAAGAGVGTLAFTNPLWVVKTRLQTQHMGLSIGSAATRPMYTGTFNALYTIARTEGIAGLYSGLLPSMMGICHVAIQFPLYEYMKGRLASRGAKENDRLTPLELVGASMVSKMVASTATYPHEVVRSHMHVAGTGPFHGMVEVCKDIYHENGVKGFYRGCLTNLARTTPAAALTFTSFELIARNLKLMAKAVHETEVRGFLWCVSNISNRTTSPTPPAPNAPFYKSLLPQGRSQHLELYGASGQHSASTSAQHQLAHTSRFLLDRQVKDSNAADSEQQQLSSSDQQAYKVTVPELNAVASDTSSAQPVESQTSKSQSNIKVLPTGYLASNEDTRQETATPVHPMLADNVNFPSNVINPNTQAVGDDKSAQPLPKGYLIGGTNKPAALLTTKPLSDTTDKPAEDTPSEDKAGDAADTAKDSAASTAKAAEDKAPAAAQSSEDAVSDAAQDEAPAAADSAKETAADAVEATKDAAQDPKKAASDAAQAAEDEAPAVAESAKETAASATEATKEGASDAASYVQDKAPAATEATKEGVSDAAKYVQDEAPAAAESAKETASDAIEATQEGMSDAAEYVQDKAPAAAQATKEGASDAAQAVQDKAPAAADSVKDTASDIANDPKKVMSDAADSVQSSAASAAEATKQGLSDAAEAAGNAWEANAPALGEMAQDAGDSISEAASSAGDAAYEASGPSGQKIAGGAQQMGEGIAEAAGSAWNASAPTVSQVGSSVGEAASTAGAWVSNRASDAYNVSAPVVAGAAQKAGDMASAAGSWIANKTSGMFGGHKSQALTVKLNDRDLLDVQAQGYEVTIADTSSPPPPAGTTDAKTAVRAVIRVVGADVDPFNTQKQSDLMAAVLSCMTTVTASSARILYVAKVYPTSGRRLLTIQDGLEETMELGQPSRRLLVTASTNQADVNFQFLAFTAANVPAVQNELANAVKNSTGTDNALPTALQNQGHDHWGVTLESSVAAEPVSADFKAPCQNYFGSICLDGSGLSASAVKGIIAGGVIGVVLAIALLWCAWDVYHRRKKVYGMDETPRGTPDAIHGQRAVTGATALPHAKAAQVNAPNRGFWSRTFGGGGNQAVAPPSVPIQVAAQGAPTGSMTAAPHGYVPPSITPAPRP</sequence>
<dbReference type="InterPro" id="IPR002067">
    <property type="entry name" value="MCP"/>
</dbReference>
<keyword evidence="12" id="KW-1185">Reference proteome</keyword>
<evidence type="ECO:0000256" key="5">
    <source>
        <dbReference type="ARBA" id="ARBA00022737"/>
    </source>
</evidence>
<feature type="transmembrane region" description="Helical" evidence="10">
    <location>
        <begin position="119"/>
        <end position="140"/>
    </location>
</feature>
<feature type="compositionally biased region" description="Low complexity" evidence="9">
    <location>
        <begin position="714"/>
        <end position="728"/>
    </location>
</feature>
<evidence type="ECO:0000256" key="3">
    <source>
        <dbReference type="ARBA" id="ARBA00022448"/>
    </source>
</evidence>
<feature type="compositionally biased region" description="Low complexity" evidence="9">
    <location>
        <begin position="746"/>
        <end position="762"/>
    </location>
</feature>
<comment type="caution">
    <text evidence="11">The sequence shown here is derived from an EMBL/GenBank/DDBJ whole genome shotgun (WGS) entry which is preliminary data.</text>
</comment>
<dbReference type="SUPFAM" id="SSF103506">
    <property type="entry name" value="Mitochondrial carrier"/>
    <property type="match status" value="1"/>
</dbReference>
<evidence type="ECO:0000256" key="7">
    <source>
        <dbReference type="ARBA" id="ARBA00023136"/>
    </source>
</evidence>